<name>A0A2R8B8U8_9RHOB</name>
<evidence type="ECO:0000256" key="1">
    <source>
        <dbReference type="ARBA" id="ARBA00022490"/>
    </source>
</evidence>
<dbReference type="PROSITE" id="PS51721">
    <property type="entry name" value="G_CP"/>
    <property type="match status" value="1"/>
</dbReference>
<evidence type="ECO:0000256" key="2">
    <source>
        <dbReference type="ARBA" id="ARBA00022517"/>
    </source>
</evidence>
<dbReference type="InterPro" id="IPR027417">
    <property type="entry name" value="P-loop_NTPase"/>
</dbReference>
<dbReference type="InterPro" id="IPR030378">
    <property type="entry name" value="G_CP_dom"/>
</dbReference>
<dbReference type="CDD" id="cd01854">
    <property type="entry name" value="YjeQ_EngC"/>
    <property type="match status" value="1"/>
</dbReference>
<evidence type="ECO:0000256" key="4">
    <source>
        <dbReference type="ARBA" id="ARBA00022730"/>
    </source>
</evidence>
<dbReference type="SUPFAM" id="SSF52540">
    <property type="entry name" value="P-loop containing nucleoside triphosphate hydrolases"/>
    <property type="match status" value="1"/>
</dbReference>
<dbReference type="GO" id="GO:0005525">
    <property type="term" value="F:GTP binding"/>
    <property type="evidence" value="ECO:0007669"/>
    <property type="project" value="UniProtKB-UniRule"/>
</dbReference>
<evidence type="ECO:0000256" key="6">
    <source>
        <dbReference type="ARBA" id="ARBA00022801"/>
    </source>
</evidence>
<dbReference type="GO" id="GO:0019843">
    <property type="term" value="F:rRNA binding"/>
    <property type="evidence" value="ECO:0007669"/>
    <property type="project" value="UniProtKB-KW"/>
</dbReference>
<evidence type="ECO:0000313" key="14">
    <source>
        <dbReference type="Proteomes" id="UP000244880"/>
    </source>
</evidence>
<dbReference type="EMBL" id="OMOR01000001">
    <property type="protein sequence ID" value="SPH19464.1"/>
    <property type="molecule type" value="Genomic_DNA"/>
</dbReference>
<keyword evidence="4 10" id="KW-0699">rRNA-binding</keyword>
<keyword evidence="2 10" id="KW-0690">Ribosome biogenesis</keyword>
<comment type="subunit">
    <text evidence="10">Monomer. Associates with 30S ribosomal subunit, binds 16S rRNA.</text>
</comment>
<feature type="binding site" evidence="10">
    <location>
        <position position="286"/>
    </location>
    <ligand>
        <name>Zn(2+)</name>
        <dbReference type="ChEBI" id="CHEBI:29105"/>
    </ligand>
</feature>
<dbReference type="GO" id="GO:0005737">
    <property type="term" value="C:cytoplasm"/>
    <property type="evidence" value="ECO:0007669"/>
    <property type="project" value="UniProtKB-SubCell"/>
</dbReference>
<evidence type="ECO:0000313" key="13">
    <source>
        <dbReference type="EMBL" id="SPH19464.1"/>
    </source>
</evidence>
<evidence type="ECO:0000256" key="7">
    <source>
        <dbReference type="ARBA" id="ARBA00022833"/>
    </source>
</evidence>
<keyword evidence="14" id="KW-1185">Reference proteome</keyword>
<dbReference type="PANTHER" id="PTHR32120">
    <property type="entry name" value="SMALL RIBOSOMAL SUBUNIT BIOGENESIS GTPASE RSGA"/>
    <property type="match status" value="1"/>
</dbReference>
<feature type="binding site" evidence="10">
    <location>
        <position position="293"/>
    </location>
    <ligand>
        <name>Zn(2+)</name>
        <dbReference type="ChEBI" id="CHEBI:29105"/>
    </ligand>
</feature>
<keyword evidence="5 10" id="KW-0547">Nucleotide-binding</keyword>
<dbReference type="GO" id="GO:0042274">
    <property type="term" value="P:ribosomal small subunit biogenesis"/>
    <property type="evidence" value="ECO:0007669"/>
    <property type="project" value="UniProtKB-UniRule"/>
</dbReference>
<feature type="binding site" evidence="10">
    <location>
        <begin position="205"/>
        <end position="213"/>
    </location>
    <ligand>
        <name>GTP</name>
        <dbReference type="ChEBI" id="CHEBI:37565"/>
    </ligand>
</feature>
<keyword evidence="7 10" id="KW-0862">Zinc</keyword>
<comment type="subcellular location">
    <subcellularLocation>
        <location evidence="10">Cytoplasm</location>
    </subcellularLocation>
</comment>
<feature type="binding site" evidence="10">
    <location>
        <position position="291"/>
    </location>
    <ligand>
        <name>Zn(2+)</name>
        <dbReference type="ChEBI" id="CHEBI:29105"/>
    </ligand>
</feature>
<reference evidence="13 14" key="1">
    <citation type="submission" date="2018-03" db="EMBL/GenBank/DDBJ databases">
        <authorList>
            <person name="Keele B.F."/>
        </authorList>
    </citation>
    <scope>NUCLEOTIDE SEQUENCE [LARGE SCALE GENOMIC DNA]</scope>
    <source>
        <strain evidence="13 14">CECT 8599</strain>
    </source>
</reference>
<dbReference type="Gene3D" id="1.10.40.50">
    <property type="entry name" value="Probable gtpase engc, domain 3"/>
    <property type="match status" value="1"/>
</dbReference>
<dbReference type="GO" id="GO:0046872">
    <property type="term" value="F:metal ion binding"/>
    <property type="evidence" value="ECO:0007669"/>
    <property type="project" value="UniProtKB-KW"/>
</dbReference>
<evidence type="ECO:0000256" key="9">
    <source>
        <dbReference type="ARBA" id="ARBA00023134"/>
    </source>
</evidence>
<evidence type="ECO:0000256" key="3">
    <source>
        <dbReference type="ARBA" id="ARBA00022723"/>
    </source>
</evidence>
<keyword evidence="1 10" id="KW-0963">Cytoplasm</keyword>
<keyword evidence="8 10" id="KW-0694">RNA-binding</keyword>
<dbReference type="HAMAP" id="MF_01820">
    <property type="entry name" value="GTPase_RsgA"/>
    <property type="match status" value="1"/>
</dbReference>
<dbReference type="GO" id="GO:0003924">
    <property type="term" value="F:GTPase activity"/>
    <property type="evidence" value="ECO:0007669"/>
    <property type="project" value="UniProtKB-UniRule"/>
</dbReference>
<accession>A0A2R8B8U8</accession>
<dbReference type="RefSeq" id="WP_108826800.1">
    <property type="nucleotide sequence ID" value="NZ_OMOR01000001.1"/>
</dbReference>
<feature type="domain" description="EngC GTPase" evidence="11">
    <location>
        <begin position="114"/>
        <end position="261"/>
    </location>
</feature>
<feature type="domain" description="CP-type G" evidence="12">
    <location>
        <begin position="106"/>
        <end position="263"/>
    </location>
</feature>
<organism evidence="13 14">
    <name type="scientific">Ascidiaceihabitans donghaensis</name>
    <dbReference type="NCBI Taxonomy" id="1510460"/>
    <lineage>
        <taxon>Bacteria</taxon>
        <taxon>Pseudomonadati</taxon>
        <taxon>Pseudomonadota</taxon>
        <taxon>Alphaproteobacteria</taxon>
        <taxon>Rhodobacterales</taxon>
        <taxon>Paracoccaceae</taxon>
        <taxon>Ascidiaceihabitans</taxon>
    </lineage>
</organism>
<dbReference type="Proteomes" id="UP000244880">
    <property type="component" value="Unassembled WGS sequence"/>
</dbReference>
<dbReference type="OrthoDB" id="9809485at2"/>
<dbReference type="Gene3D" id="3.40.50.300">
    <property type="entry name" value="P-loop containing nucleotide triphosphate hydrolases"/>
    <property type="match status" value="1"/>
</dbReference>
<evidence type="ECO:0000256" key="8">
    <source>
        <dbReference type="ARBA" id="ARBA00022884"/>
    </source>
</evidence>
<dbReference type="Pfam" id="PF03193">
    <property type="entry name" value="RsgA_GTPase"/>
    <property type="match status" value="1"/>
</dbReference>
<protein>
    <recommendedName>
        <fullName evidence="10">Small ribosomal subunit biogenesis GTPase RsgA</fullName>
        <ecNumber evidence="10">3.6.1.-</ecNumber>
    </recommendedName>
</protein>
<comment type="function">
    <text evidence="10">One of several proteins that assist in the late maturation steps of the functional core of the 30S ribosomal subunit. Helps release RbfA from mature subunits. May play a role in the assembly of ribosomal proteins into the subunit. Circularly permuted GTPase that catalyzes slow GTP hydrolysis, GTPase activity is stimulated by the 30S ribosomal subunit.</text>
</comment>
<keyword evidence="3 10" id="KW-0479">Metal-binding</keyword>
<evidence type="ECO:0000256" key="5">
    <source>
        <dbReference type="ARBA" id="ARBA00022741"/>
    </source>
</evidence>
<evidence type="ECO:0000259" key="12">
    <source>
        <dbReference type="PROSITE" id="PS51721"/>
    </source>
</evidence>
<evidence type="ECO:0000256" key="10">
    <source>
        <dbReference type="HAMAP-Rule" id="MF_01820"/>
    </source>
</evidence>
<feature type="binding site" evidence="10">
    <location>
        <position position="299"/>
    </location>
    <ligand>
        <name>Zn(2+)</name>
        <dbReference type="ChEBI" id="CHEBI:29105"/>
    </ligand>
</feature>
<dbReference type="AlphaFoldDB" id="A0A2R8B8U8"/>
<gene>
    <name evidence="10 13" type="primary">rsgA</name>
    <name evidence="13" type="ORF">ASD8599_00188</name>
</gene>
<keyword evidence="6 10" id="KW-0378">Hydrolase</keyword>
<dbReference type="PANTHER" id="PTHR32120:SF10">
    <property type="entry name" value="SMALL RIBOSOMAL SUBUNIT BIOGENESIS GTPASE RSGA"/>
    <property type="match status" value="1"/>
</dbReference>
<keyword evidence="9 10" id="KW-0342">GTP-binding</keyword>
<dbReference type="EC" id="3.6.1.-" evidence="10"/>
<dbReference type="NCBIfam" id="TIGR00157">
    <property type="entry name" value="ribosome small subunit-dependent GTPase A"/>
    <property type="match status" value="1"/>
</dbReference>
<dbReference type="InterPro" id="IPR010914">
    <property type="entry name" value="RsgA_GTPase_dom"/>
</dbReference>
<comment type="cofactor">
    <cofactor evidence="10">
        <name>Zn(2+)</name>
        <dbReference type="ChEBI" id="CHEBI:29105"/>
    </cofactor>
    <text evidence="10">Binds 1 zinc ion per subunit.</text>
</comment>
<dbReference type="InterPro" id="IPR004881">
    <property type="entry name" value="Ribosome_biogen_GTPase_RsgA"/>
</dbReference>
<feature type="binding site" evidence="10">
    <location>
        <begin position="153"/>
        <end position="156"/>
    </location>
    <ligand>
        <name>GTP</name>
        <dbReference type="ChEBI" id="CHEBI:37565"/>
    </ligand>
</feature>
<proteinExistence type="inferred from homology"/>
<dbReference type="PROSITE" id="PS50936">
    <property type="entry name" value="ENGC_GTPASE"/>
    <property type="match status" value="1"/>
</dbReference>
<comment type="similarity">
    <text evidence="10">Belongs to the TRAFAC class YlqF/YawG GTPase family. RsgA subfamily.</text>
</comment>
<evidence type="ECO:0000259" key="11">
    <source>
        <dbReference type="PROSITE" id="PS50936"/>
    </source>
</evidence>
<sequence length="355" mass="39289">MTRDYSQFMPQAKQTEVTLSTLDTLGWQPFFSQQLSIDDMTNTPPVRVTEVHRTVMRVIGQGIDKTIPSVADATVGDWLLLSADGTYSDTVLNRKSLMKRRAPGSDRAVQYIAANIDTAFIVTSCNQDFNVARLERYIAVAFEAEIDPVIVLTKRDLVADTTDFEAQARSISDLVPVIAIDARSDEPKAKLAEWCKPRRTVAFLGSSGVGKSTLANTMADRDIIATQGIRAADDKGRHTTTSRQLHLVPGGFAVLDTPGMRELQMTDVTAGIEDLFSDLQELSTQCKFRDCAHETEPGCAVRAAMDAGDIDEARMRRWKKLVAEDAYNSATLIQRRARDKAFGKLVRGVVKEKKR</sequence>